<dbReference type="EMBL" id="UINC01173908">
    <property type="protein sequence ID" value="SVD79764.1"/>
    <property type="molecule type" value="Genomic_DNA"/>
</dbReference>
<evidence type="ECO:0000313" key="2">
    <source>
        <dbReference type="EMBL" id="SVD79764.1"/>
    </source>
</evidence>
<keyword evidence="1" id="KW-1133">Transmembrane helix</keyword>
<protein>
    <submittedName>
        <fullName evidence="2">Uncharacterized protein</fullName>
    </submittedName>
</protein>
<evidence type="ECO:0000256" key="1">
    <source>
        <dbReference type="SAM" id="Phobius"/>
    </source>
</evidence>
<keyword evidence="1" id="KW-0472">Membrane</keyword>
<dbReference type="AlphaFoldDB" id="A0A382Y959"/>
<reference evidence="2" key="1">
    <citation type="submission" date="2018-05" db="EMBL/GenBank/DDBJ databases">
        <authorList>
            <person name="Lanie J.A."/>
            <person name="Ng W.-L."/>
            <person name="Kazmierczak K.M."/>
            <person name="Andrzejewski T.M."/>
            <person name="Davidsen T.M."/>
            <person name="Wayne K.J."/>
            <person name="Tettelin H."/>
            <person name="Glass J.I."/>
            <person name="Rusch D."/>
            <person name="Podicherti R."/>
            <person name="Tsui H.-C.T."/>
            <person name="Winkler M.E."/>
        </authorList>
    </citation>
    <scope>NUCLEOTIDE SEQUENCE</scope>
</reference>
<proteinExistence type="predicted"/>
<keyword evidence="1" id="KW-0812">Transmembrane</keyword>
<name>A0A382Y959_9ZZZZ</name>
<sequence length="73" mass="8640">MTTNHYIILIVAAFSIYWVFISLIDMLENKKRLRAKKETWGKLNEVSERLKVEKGLKVWESLADSNEEKENIK</sequence>
<accession>A0A382Y959</accession>
<organism evidence="2">
    <name type="scientific">marine metagenome</name>
    <dbReference type="NCBI Taxonomy" id="408172"/>
    <lineage>
        <taxon>unclassified sequences</taxon>
        <taxon>metagenomes</taxon>
        <taxon>ecological metagenomes</taxon>
    </lineage>
</organism>
<feature type="transmembrane region" description="Helical" evidence="1">
    <location>
        <begin position="6"/>
        <end position="27"/>
    </location>
</feature>
<gene>
    <name evidence="2" type="ORF">METZ01_LOCUS432618</name>
</gene>